<feature type="domain" description="P-type ATPase A" evidence="2">
    <location>
        <begin position="1"/>
        <end position="70"/>
    </location>
</feature>
<dbReference type="Gene3D" id="2.70.150.10">
    <property type="entry name" value="Calcium-transporting ATPase, cytoplasmic transduction domain A"/>
    <property type="match status" value="1"/>
</dbReference>
<feature type="non-terminal residue" evidence="3">
    <location>
        <position position="87"/>
    </location>
</feature>
<dbReference type="PANTHER" id="PTHR24093:SF245">
    <property type="entry name" value="PLASMA MEMBRANE CALCIUM-TRANSPORTING ATPASE 1"/>
    <property type="match status" value="1"/>
</dbReference>
<dbReference type="GO" id="GO:0030165">
    <property type="term" value="F:PDZ domain binding"/>
    <property type="evidence" value="ECO:0007669"/>
    <property type="project" value="TreeGrafter"/>
</dbReference>
<feature type="non-terminal residue" evidence="3">
    <location>
        <position position="1"/>
    </location>
</feature>
<dbReference type="EMBL" id="VZSQ01000822">
    <property type="protein sequence ID" value="NWZ60786.1"/>
    <property type="molecule type" value="Genomic_DNA"/>
</dbReference>
<dbReference type="Proteomes" id="UP000585422">
    <property type="component" value="Unassembled WGS sequence"/>
</dbReference>
<dbReference type="GO" id="GO:0005886">
    <property type="term" value="C:plasma membrane"/>
    <property type="evidence" value="ECO:0007669"/>
    <property type="project" value="TreeGrafter"/>
</dbReference>
<keyword evidence="4" id="KW-1185">Reference proteome</keyword>
<organism evidence="3 4">
    <name type="scientific">Haliaeetus albicilla</name>
    <name type="common">White-tailed sea-eagle</name>
    <name type="synonym">Falco albicilla</name>
    <dbReference type="NCBI Taxonomy" id="8969"/>
    <lineage>
        <taxon>Eukaryota</taxon>
        <taxon>Metazoa</taxon>
        <taxon>Chordata</taxon>
        <taxon>Craniata</taxon>
        <taxon>Vertebrata</taxon>
        <taxon>Euteleostomi</taxon>
        <taxon>Archelosauria</taxon>
        <taxon>Archosauria</taxon>
        <taxon>Dinosauria</taxon>
        <taxon>Saurischia</taxon>
        <taxon>Theropoda</taxon>
        <taxon>Coelurosauria</taxon>
        <taxon>Aves</taxon>
        <taxon>Neognathae</taxon>
        <taxon>Neoaves</taxon>
        <taxon>Telluraves</taxon>
        <taxon>Accipitrimorphae</taxon>
        <taxon>Accipitriformes</taxon>
        <taxon>Accipitridae</taxon>
        <taxon>Accipitrinae</taxon>
        <taxon>Haliaeetus</taxon>
    </lineage>
</organism>
<keyword evidence="1" id="KW-0460">Magnesium</keyword>
<sequence>GDLLPADGVLIQGNDLKIDESALTGESDHVRKSVDKDPMLLSGTHVMEGSGKMVVTAVGVNSQSGIIFTLLGAGGEEEEEKKEKKGG</sequence>
<dbReference type="InterPro" id="IPR008250">
    <property type="entry name" value="ATPase_P-typ_transduc_dom_A_sf"/>
</dbReference>
<dbReference type="Pfam" id="PF00122">
    <property type="entry name" value="E1-E2_ATPase"/>
    <property type="match status" value="1"/>
</dbReference>
<protein>
    <submittedName>
        <fullName evidence="3">AT2B1 ATPase</fullName>
    </submittedName>
</protein>
<dbReference type="GO" id="GO:0005388">
    <property type="term" value="F:P-type calcium transporter activity"/>
    <property type="evidence" value="ECO:0007669"/>
    <property type="project" value="TreeGrafter"/>
</dbReference>
<proteinExistence type="predicted"/>
<dbReference type="AlphaFoldDB" id="A0A7K7NZR2"/>
<gene>
    <name evidence="3" type="primary">Atp2b1_1</name>
    <name evidence="3" type="ORF">HALALB_R15534</name>
</gene>
<dbReference type="SUPFAM" id="SSF81653">
    <property type="entry name" value="Calcium ATPase, transduction domain A"/>
    <property type="match status" value="1"/>
</dbReference>
<dbReference type="InterPro" id="IPR059000">
    <property type="entry name" value="ATPase_P-type_domA"/>
</dbReference>
<comment type="caution">
    <text evidence="3">The sequence shown here is derived from an EMBL/GenBank/DDBJ whole genome shotgun (WGS) entry which is preliminary data.</text>
</comment>
<accession>A0A7K7NZR2</accession>
<name>A0A7K7NZR2_HALAL</name>
<evidence type="ECO:0000313" key="4">
    <source>
        <dbReference type="Proteomes" id="UP000585422"/>
    </source>
</evidence>
<evidence type="ECO:0000313" key="3">
    <source>
        <dbReference type="EMBL" id="NWZ60786.1"/>
    </source>
</evidence>
<dbReference type="GO" id="GO:0051480">
    <property type="term" value="P:regulation of cytosolic calcium ion concentration"/>
    <property type="evidence" value="ECO:0007669"/>
    <property type="project" value="TreeGrafter"/>
</dbReference>
<evidence type="ECO:0000259" key="2">
    <source>
        <dbReference type="Pfam" id="PF00122"/>
    </source>
</evidence>
<dbReference type="PANTHER" id="PTHR24093">
    <property type="entry name" value="CATION TRANSPORTING ATPASE"/>
    <property type="match status" value="1"/>
</dbReference>
<evidence type="ECO:0000256" key="1">
    <source>
        <dbReference type="ARBA" id="ARBA00022842"/>
    </source>
</evidence>
<dbReference type="OrthoDB" id="116380at2759"/>
<reference evidence="3 4" key="1">
    <citation type="submission" date="2019-09" db="EMBL/GenBank/DDBJ databases">
        <title>Bird 10,000 Genomes (B10K) Project - Family phase.</title>
        <authorList>
            <person name="Zhang G."/>
        </authorList>
    </citation>
    <scope>NUCLEOTIDE SEQUENCE [LARGE SCALE GENOMIC DNA]</scope>
    <source>
        <strain evidence="3">OUT-0040</strain>
        <tissue evidence="3">Blood</tissue>
    </source>
</reference>